<dbReference type="SUPFAM" id="SSF52540">
    <property type="entry name" value="P-loop containing nucleoside triphosphate hydrolases"/>
    <property type="match status" value="1"/>
</dbReference>
<dbReference type="InterPro" id="IPR051120">
    <property type="entry name" value="ABC_AA/LPS_Transport"/>
</dbReference>
<dbReference type="OrthoDB" id="9806149at2"/>
<dbReference type="PROSITE" id="PS50893">
    <property type="entry name" value="ABC_TRANSPORTER_2"/>
    <property type="match status" value="1"/>
</dbReference>
<proteinExistence type="inferred from homology"/>
<dbReference type="AlphaFoldDB" id="A0A0S3PZG0"/>
<keyword evidence="4 7" id="KW-0067">ATP-binding</keyword>
<dbReference type="InterPro" id="IPR027417">
    <property type="entry name" value="P-loop_NTPase"/>
</dbReference>
<evidence type="ECO:0000256" key="5">
    <source>
        <dbReference type="ARBA" id="ARBA00024722"/>
    </source>
</evidence>
<evidence type="ECO:0000313" key="7">
    <source>
        <dbReference type="EMBL" id="BAT61334.1"/>
    </source>
</evidence>
<dbReference type="GO" id="GO:0016887">
    <property type="term" value="F:ATP hydrolysis activity"/>
    <property type="evidence" value="ECO:0007669"/>
    <property type="project" value="InterPro"/>
</dbReference>
<dbReference type="SMART" id="SM00382">
    <property type="entry name" value="AAA"/>
    <property type="match status" value="1"/>
</dbReference>
<dbReference type="CDD" id="cd03219">
    <property type="entry name" value="ABC_Mj1267_LivG_branched"/>
    <property type="match status" value="1"/>
</dbReference>
<dbReference type="PROSITE" id="PS00211">
    <property type="entry name" value="ABC_TRANSPORTER_1"/>
    <property type="match status" value="1"/>
</dbReference>
<dbReference type="Gene3D" id="3.40.50.300">
    <property type="entry name" value="P-loop containing nucleotide triphosphate hydrolases"/>
    <property type="match status" value="1"/>
</dbReference>
<dbReference type="RefSeq" id="WP_096358044.1">
    <property type="nucleotide sequence ID" value="NZ_AP014946.1"/>
</dbReference>
<dbReference type="InterPro" id="IPR003593">
    <property type="entry name" value="AAA+_ATPase"/>
</dbReference>
<evidence type="ECO:0000313" key="8">
    <source>
        <dbReference type="Proteomes" id="UP000236884"/>
    </source>
</evidence>
<dbReference type="Pfam" id="PF00005">
    <property type="entry name" value="ABC_tran"/>
    <property type="match status" value="1"/>
</dbReference>
<keyword evidence="3" id="KW-0547">Nucleotide-binding</keyword>
<name>A0A0S3PZG0_9BRAD</name>
<dbReference type="KEGG" id="vgo:GJW-30_1_03891"/>
<organism evidence="7 8">
    <name type="scientific">Variibacter gotjawalensis</name>
    <dbReference type="NCBI Taxonomy" id="1333996"/>
    <lineage>
        <taxon>Bacteria</taxon>
        <taxon>Pseudomonadati</taxon>
        <taxon>Pseudomonadota</taxon>
        <taxon>Alphaproteobacteria</taxon>
        <taxon>Hyphomicrobiales</taxon>
        <taxon>Nitrobacteraceae</taxon>
        <taxon>Variibacter</taxon>
    </lineage>
</organism>
<accession>A0A0S3PZG0</accession>
<protein>
    <submittedName>
        <fullName evidence="7">Lipopolysaccharide export system ATP-binding protein LptB</fullName>
        <ecNumber evidence="7">3.6.3.-</ecNumber>
    </submittedName>
</protein>
<gene>
    <name evidence="7" type="primary">lptB_8</name>
    <name evidence="7" type="ORF">GJW-30_1_03891</name>
</gene>
<comment type="similarity">
    <text evidence="1">Belongs to the ABC transporter superfamily.</text>
</comment>
<dbReference type="EMBL" id="AP014946">
    <property type="protein sequence ID" value="BAT61334.1"/>
    <property type="molecule type" value="Genomic_DNA"/>
</dbReference>
<feature type="domain" description="ABC transporter" evidence="6">
    <location>
        <begin position="5"/>
        <end position="249"/>
    </location>
</feature>
<dbReference type="InterPro" id="IPR017871">
    <property type="entry name" value="ABC_transporter-like_CS"/>
</dbReference>
<dbReference type="PANTHER" id="PTHR45772:SF9">
    <property type="entry name" value="CONSERVED COMPONENT OF ABC TRANSPORTER FOR NATURAL AMINO ACIDS"/>
    <property type="match status" value="1"/>
</dbReference>
<dbReference type="PANTHER" id="PTHR45772">
    <property type="entry name" value="CONSERVED COMPONENT OF ABC TRANSPORTER FOR NATURAL AMINO ACIDS-RELATED"/>
    <property type="match status" value="1"/>
</dbReference>
<sequence>MTVLLETQNVSKFYGEFRALNDVSVEVRDQEVLAIVGPNGAGKTTLVNLLTGLLVPTQGTVRFEGHDIAGVGPVALAERGLARAFQLIQIFSKLTVRETIAAAVVSRQKKQWRLFSSVASDRGINDRVAEIADIFGLGKRLDTISLTLSQGEKKLLDIASAFALDPKIILLDEPTSGVSSSEKHGIMKTLLDAARKADVRSILLVEHDMDLVATYSHRIVALSEGAVLANLPPKEFFADPIVLETVVGKRRHDAVHS</sequence>
<evidence type="ECO:0000256" key="3">
    <source>
        <dbReference type="ARBA" id="ARBA00022741"/>
    </source>
</evidence>
<evidence type="ECO:0000259" key="6">
    <source>
        <dbReference type="PROSITE" id="PS50893"/>
    </source>
</evidence>
<dbReference type="EC" id="3.6.3.-" evidence="7"/>
<keyword evidence="7" id="KW-0378">Hydrolase</keyword>
<keyword evidence="2" id="KW-0813">Transport</keyword>
<keyword evidence="8" id="KW-1185">Reference proteome</keyword>
<reference evidence="7 8" key="1">
    <citation type="submission" date="2015-08" db="EMBL/GenBank/DDBJ databases">
        <title>Investigation of the bacterial diversity of lava forest soil.</title>
        <authorList>
            <person name="Lee J.S."/>
        </authorList>
    </citation>
    <scope>NUCLEOTIDE SEQUENCE [LARGE SCALE GENOMIC DNA]</scope>
    <source>
        <strain evidence="7 8">GJW-30</strain>
    </source>
</reference>
<dbReference type="GO" id="GO:0005524">
    <property type="term" value="F:ATP binding"/>
    <property type="evidence" value="ECO:0007669"/>
    <property type="project" value="UniProtKB-KW"/>
</dbReference>
<comment type="function">
    <text evidence="5">Involved in beta-(1--&gt;2)glucan export. Transmembrane domains (TMD) form a pore in the inner membrane and the ATP-binding domain (NBD) is responsible for energy generation.</text>
</comment>
<evidence type="ECO:0000256" key="1">
    <source>
        <dbReference type="ARBA" id="ARBA00005417"/>
    </source>
</evidence>
<evidence type="ECO:0000256" key="4">
    <source>
        <dbReference type="ARBA" id="ARBA00022840"/>
    </source>
</evidence>
<dbReference type="InterPro" id="IPR003439">
    <property type="entry name" value="ABC_transporter-like_ATP-bd"/>
</dbReference>
<evidence type="ECO:0000256" key="2">
    <source>
        <dbReference type="ARBA" id="ARBA00022448"/>
    </source>
</evidence>
<dbReference type="Proteomes" id="UP000236884">
    <property type="component" value="Chromosome"/>
</dbReference>
<dbReference type="GO" id="GO:0005886">
    <property type="term" value="C:plasma membrane"/>
    <property type="evidence" value="ECO:0007669"/>
    <property type="project" value="TreeGrafter"/>
</dbReference>